<dbReference type="SUPFAM" id="SSF51735">
    <property type="entry name" value="NAD(P)-binding Rossmann-fold domains"/>
    <property type="match status" value="1"/>
</dbReference>
<dbReference type="InterPro" id="IPR036291">
    <property type="entry name" value="NAD(P)-bd_dom_sf"/>
</dbReference>
<dbReference type="PANTHER" id="PTHR38015">
    <property type="entry name" value="BLR6086 PROTEIN"/>
    <property type="match status" value="1"/>
</dbReference>
<dbReference type="GO" id="GO:0016616">
    <property type="term" value="F:oxidoreductase activity, acting on the CH-OH group of donors, NAD or NADP as acceptor"/>
    <property type="evidence" value="ECO:0007669"/>
    <property type="project" value="InterPro"/>
</dbReference>
<dbReference type="Pfam" id="PF01210">
    <property type="entry name" value="NAD_Gly3P_dh_N"/>
    <property type="match status" value="1"/>
</dbReference>
<evidence type="ECO:0000313" key="6">
    <source>
        <dbReference type="Proteomes" id="UP000249130"/>
    </source>
</evidence>
<evidence type="ECO:0000256" key="1">
    <source>
        <dbReference type="ARBA" id="ARBA00023002"/>
    </source>
</evidence>
<name>A0A327L6S4_9BRAD</name>
<dbReference type="InterPro" id="IPR008927">
    <property type="entry name" value="6-PGluconate_DH-like_C_sf"/>
</dbReference>
<comment type="caution">
    <text evidence="5">The sequence shown here is derived from an EMBL/GenBank/DDBJ whole genome shotgun (WGS) entry which is preliminary data.</text>
</comment>
<evidence type="ECO:0000313" key="5">
    <source>
        <dbReference type="EMBL" id="RAI45613.1"/>
    </source>
</evidence>
<feature type="domain" description="Glycerol-3-phosphate dehydrogenase NAD-dependent N-terminal" evidence="3">
    <location>
        <begin position="56"/>
        <end position="155"/>
    </location>
</feature>
<dbReference type="OrthoDB" id="6135265at2"/>
<dbReference type="InterPro" id="IPR011128">
    <property type="entry name" value="G3P_DH_NAD-dep_N"/>
</dbReference>
<protein>
    <recommendedName>
        <fullName evidence="7">Ketopantoate reductase</fullName>
    </recommendedName>
</protein>
<evidence type="ECO:0000259" key="4">
    <source>
        <dbReference type="Pfam" id="PF02317"/>
    </source>
</evidence>
<dbReference type="InterPro" id="IPR051729">
    <property type="entry name" value="Opine/Lysopine_DH"/>
</dbReference>
<keyword evidence="2" id="KW-1133">Transmembrane helix</keyword>
<dbReference type="Gene3D" id="1.10.1040.10">
    <property type="entry name" value="N-(1-d-carboxylethyl)-l-norvaline Dehydrogenase, domain 2"/>
    <property type="match status" value="1"/>
</dbReference>
<dbReference type="GO" id="GO:0046168">
    <property type="term" value="P:glycerol-3-phosphate catabolic process"/>
    <property type="evidence" value="ECO:0007669"/>
    <property type="project" value="InterPro"/>
</dbReference>
<dbReference type="InterPro" id="IPR003421">
    <property type="entry name" value="Opine_DH"/>
</dbReference>
<evidence type="ECO:0000256" key="2">
    <source>
        <dbReference type="SAM" id="Phobius"/>
    </source>
</evidence>
<keyword evidence="6" id="KW-1185">Reference proteome</keyword>
<gene>
    <name evidence="5" type="ORF">CH341_02920</name>
</gene>
<accession>A0A327L6S4</accession>
<proteinExistence type="predicted"/>
<dbReference type="SUPFAM" id="SSF48179">
    <property type="entry name" value="6-phosphogluconate dehydrogenase C-terminal domain-like"/>
    <property type="match status" value="1"/>
</dbReference>
<dbReference type="Pfam" id="PF02317">
    <property type="entry name" value="Octopine_DH"/>
    <property type="match status" value="1"/>
</dbReference>
<keyword evidence="1" id="KW-0560">Oxidoreductase</keyword>
<feature type="domain" description="Opine dehydrogenase" evidence="4">
    <location>
        <begin position="242"/>
        <end position="377"/>
    </location>
</feature>
<dbReference type="InterPro" id="IPR013328">
    <property type="entry name" value="6PGD_dom2"/>
</dbReference>
<dbReference type="GO" id="GO:0051287">
    <property type="term" value="F:NAD binding"/>
    <property type="evidence" value="ECO:0007669"/>
    <property type="project" value="InterPro"/>
</dbReference>
<feature type="transmembrane region" description="Helical" evidence="2">
    <location>
        <begin position="53"/>
        <end position="76"/>
    </location>
</feature>
<dbReference type="AlphaFoldDB" id="A0A327L6S4"/>
<reference evidence="5 6" key="1">
    <citation type="submission" date="2017-07" db="EMBL/GenBank/DDBJ databases">
        <title>Draft Genome Sequences of Select Purple Nonsulfur Bacteria.</title>
        <authorList>
            <person name="Lasarre B."/>
            <person name="Mckinlay J.B."/>
        </authorList>
    </citation>
    <scope>NUCLEOTIDE SEQUENCE [LARGE SCALE GENOMIC DNA]</scope>
    <source>
        <strain evidence="5 6">DSM 5909</strain>
    </source>
</reference>
<sequence length="415" mass="43809">MPRPCSGRRARRGCSVCCARSRIAATCAGSSRRRRVSRARHDRRGRKRPGRTVVMKVAVLGAGAIGLATSATLAAAGHAPSMWSPSGRSTTGFGRRKTITATGALSGGWEIDIAETSEQAIRDADAVVLAVDAPGHRPVMEAVAPLLRPGVPFIIGAAHSLSGLYLSRLLAQRGVVLPIVSWNTTVGTAHRIENGVVDMRTVRPRIYASVMPSRLADEALATCRTLFGDRFERCADALRIALLSNCNPVFHVPVCLLNVSRIEHGETWAPYAQTTDSVGRLMEVLDRERIAIGAAFGLPVHSVNEHFARSFKVPLGSMAEMNALLAERGRGPKGPTTVAHRFLAQDLPFGLAFAEAAAEIAGVPAPVHQATLTLAGATLGTDYRAANNLLAVLGLAGRTADDLLGLATEGAFGTA</sequence>
<dbReference type="Gene3D" id="3.40.50.720">
    <property type="entry name" value="NAD(P)-binding Rossmann-like Domain"/>
    <property type="match status" value="1"/>
</dbReference>
<evidence type="ECO:0000259" key="3">
    <source>
        <dbReference type="Pfam" id="PF01210"/>
    </source>
</evidence>
<dbReference type="PANTHER" id="PTHR38015:SF1">
    <property type="entry name" value="OPINE DEHYDROGENASE DOMAIN-CONTAINING PROTEIN"/>
    <property type="match status" value="1"/>
</dbReference>
<keyword evidence="2" id="KW-0812">Transmembrane</keyword>
<organism evidence="5 6">
    <name type="scientific">Rhodoplanes roseus</name>
    <dbReference type="NCBI Taxonomy" id="29409"/>
    <lineage>
        <taxon>Bacteria</taxon>
        <taxon>Pseudomonadati</taxon>
        <taxon>Pseudomonadota</taxon>
        <taxon>Alphaproteobacteria</taxon>
        <taxon>Hyphomicrobiales</taxon>
        <taxon>Nitrobacteraceae</taxon>
        <taxon>Rhodoplanes</taxon>
    </lineage>
</organism>
<evidence type="ECO:0008006" key="7">
    <source>
        <dbReference type="Google" id="ProtNLM"/>
    </source>
</evidence>
<dbReference type="Proteomes" id="UP000249130">
    <property type="component" value="Unassembled WGS sequence"/>
</dbReference>
<keyword evidence="2" id="KW-0472">Membrane</keyword>
<dbReference type="EMBL" id="NPEX01000011">
    <property type="protein sequence ID" value="RAI45613.1"/>
    <property type="molecule type" value="Genomic_DNA"/>
</dbReference>